<dbReference type="EMBL" id="POUW01000005">
    <property type="protein sequence ID" value="PNG04769.1"/>
    <property type="molecule type" value="Genomic_DNA"/>
</dbReference>
<dbReference type="RefSeq" id="WP_102847013.1">
    <property type="nucleotide sequence ID" value="NZ_JAMOIG010000031.1"/>
</dbReference>
<accession>A0A2N8SQM7</accession>
<protein>
    <submittedName>
        <fullName evidence="1">Uncharacterized protein</fullName>
    </submittedName>
</protein>
<proteinExistence type="predicted"/>
<evidence type="ECO:0000313" key="2">
    <source>
        <dbReference type="Proteomes" id="UP000235897"/>
    </source>
</evidence>
<reference evidence="1 2" key="1">
    <citation type="submission" date="2018-01" db="EMBL/GenBank/DDBJ databases">
        <title>Denitrification phenotypes of diverse strains of Pseudomonas stutzeri.</title>
        <authorList>
            <person name="Milligan D.A."/>
            <person name="Bergaust L."/>
            <person name="Bakken L.R."/>
            <person name="Frostegard A."/>
        </authorList>
    </citation>
    <scope>NUCLEOTIDE SEQUENCE [LARGE SCALE GENOMIC DNA]</scope>
    <source>
        <strain evidence="1 2">28a3</strain>
    </source>
</reference>
<comment type="caution">
    <text evidence="1">The sequence shown here is derived from an EMBL/GenBank/DDBJ whole genome shotgun (WGS) entry which is preliminary data.</text>
</comment>
<evidence type="ECO:0000313" key="1">
    <source>
        <dbReference type="EMBL" id="PNG04769.1"/>
    </source>
</evidence>
<gene>
    <name evidence="1" type="ORF">CXL00_13955</name>
</gene>
<dbReference type="AlphaFoldDB" id="A0A2N8SQM7"/>
<organism evidence="1 2">
    <name type="scientific">Stutzerimonas stutzeri</name>
    <name type="common">Pseudomonas stutzeri</name>
    <dbReference type="NCBI Taxonomy" id="316"/>
    <lineage>
        <taxon>Bacteria</taxon>
        <taxon>Pseudomonadati</taxon>
        <taxon>Pseudomonadota</taxon>
        <taxon>Gammaproteobacteria</taxon>
        <taxon>Pseudomonadales</taxon>
        <taxon>Pseudomonadaceae</taxon>
        <taxon>Stutzerimonas</taxon>
    </lineage>
</organism>
<sequence>MSCEKLYTIVLENSLEVLLEAGTMAQVEAFWDAYDSRYYGLRMEEDSGCHARVIVTDQIPEEEDDAERCIG</sequence>
<name>A0A2N8SQM7_STUST</name>
<dbReference type="OrthoDB" id="6965064at2"/>
<dbReference type="Proteomes" id="UP000235897">
    <property type="component" value="Unassembled WGS sequence"/>
</dbReference>